<dbReference type="AlphaFoldDB" id="A0A4Y2J819"/>
<organism evidence="2 3">
    <name type="scientific">Araneus ventricosus</name>
    <name type="common">Orbweaver spider</name>
    <name type="synonym">Epeira ventricosa</name>
    <dbReference type="NCBI Taxonomy" id="182803"/>
    <lineage>
        <taxon>Eukaryota</taxon>
        <taxon>Metazoa</taxon>
        <taxon>Ecdysozoa</taxon>
        <taxon>Arthropoda</taxon>
        <taxon>Chelicerata</taxon>
        <taxon>Arachnida</taxon>
        <taxon>Araneae</taxon>
        <taxon>Araneomorphae</taxon>
        <taxon>Entelegynae</taxon>
        <taxon>Araneoidea</taxon>
        <taxon>Araneidae</taxon>
        <taxon>Araneus</taxon>
    </lineage>
</organism>
<reference evidence="2 3" key="1">
    <citation type="journal article" date="2019" name="Sci. Rep.">
        <title>Orb-weaving spider Araneus ventricosus genome elucidates the spidroin gene catalogue.</title>
        <authorList>
            <person name="Kono N."/>
            <person name="Nakamura H."/>
            <person name="Ohtoshi R."/>
            <person name="Moran D.A.P."/>
            <person name="Shinohara A."/>
            <person name="Yoshida Y."/>
            <person name="Fujiwara M."/>
            <person name="Mori M."/>
            <person name="Tomita M."/>
            <person name="Arakawa K."/>
        </authorList>
    </citation>
    <scope>NUCLEOTIDE SEQUENCE [LARGE SCALE GENOMIC DNA]</scope>
</reference>
<comment type="caution">
    <text evidence="2">The sequence shown here is derived from an EMBL/GenBank/DDBJ whole genome shotgun (WGS) entry which is preliminary data.</text>
</comment>
<keyword evidence="3" id="KW-1185">Reference proteome</keyword>
<dbReference type="Proteomes" id="UP000499080">
    <property type="component" value="Unassembled WGS sequence"/>
</dbReference>
<feature type="compositionally biased region" description="Acidic residues" evidence="1">
    <location>
        <begin position="51"/>
        <end position="70"/>
    </location>
</feature>
<sequence>MMNAKHFLDFYNQKDLELVNSVLFSDGNEKLNAEEFDESDDDEEDILETCEVDSDSESDYNDPELDDANNDDFYVEKDNKIKWAKWIGRKNVKARSRNIITKLPGVIGSA</sequence>
<evidence type="ECO:0000256" key="1">
    <source>
        <dbReference type="SAM" id="MobiDB-lite"/>
    </source>
</evidence>
<feature type="region of interest" description="Disordered" evidence="1">
    <location>
        <begin position="51"/>
        <end position="71"/>
    </location>
</feature>
<evidence type="ECO:0000313" key="3">
    <source>
        <dbReference type="Proteomes" id="UP000499080"/>
    </source>
</evidence>
<evidence type="ECO:0000313" key="2">
    <source>
        <dbReference type="EMBL" id="GBM85719.1"/>
    </source>
</evidence>
<gene>
    <name evidence="2" type="ORF">AVEN_163048_1</name>
</gene>
<accession>A0A4Y2J819</accession>
<evidence type="ECO:0008006" key="4">
    <source>
        <dbReference type="Google" id="ProtNLM"/>
    </source>
</evidence>
<name>A0A4Y2J819_ARAVE</name>
<dbReference type="OrthoDB" id="6779804at2759"/>
<protein>
    <recommendedName>
        <fullName evidence="4">PiggyBac transposable element-derived protein domain-containing protein</fullName>
    </recommendedName>
</protein>
<dbReference type="EMBL" id="BGPR01003258">
    <property type="protein sequence ID" value="GBM85719.1"/>
    <property type="molecule type" value="Genomic_DNA"/>
</dbReference>
<proteinExistence type="predicted"/>